<dbReference type="Gene3D" id="3.40.50.150">
    <property type="entry name" value="Vaccinia Virus protein VP39"/>
    <property type="match status" value="2"/>
</dbReference>
<keyword evidence="3 6" id="KW-0808">Transferase</keyword>
<evidence type="ECO:0000256" key="1">
    <source>
        <dbReference type="ARBA" id="ARBA00008361"/>
    </source>
</evidence>
<dbReference type="InterPro" id="IPR008996">
    <property type="entry name" value="IL1/FGF"/>
</dbReference>
<evidence type="ECO:0000256" key="3">
    <source>
        <dbReference type="ARBA" id="ARBA00022679"/>
    </source>
</evidence>
<evidence type="ECO:0000256" key="6">
    <source>
        <dbReference type="RuleBase" id="RU367087"/>
    </source>
</evidence>
<feature type="compositionally biased region" description="Acidic residues" evidence="7">
    <location>
        <begin position="324"/>
        <end position="336"/>
    </location>
</feature>
<feature type="compositionally biased region" description="Low complexity" evidence="7">
    <location>
        <begin position="165"/>
        <end position="175"/>
    </location>
</feature>
<keyword evidence="10" id="KW-1185">Reference proteome</keyword>
<feature type="region of interest" description="Disordered" evidence="7">
    <location>
        <begin position="1"/>
        <end position="39"/>
    </location>
</feature>
<keyword evidence="2 6" id="KW-0489">Methyltransferase</keyword>
<evidence type="ECO:0000259" key="8">
    <source>
        <dbReference type="PROSITE" id="PS51515"/>
    </source>
</evidence>
<organism evidence="9 10">
    <name type="scientific">Paratrimastix pyriformis</name>
    <dbReference type="NCBI Taxonomy" id="342808"/>
    <lineage>
        <taxon>Eukaryota</taxon>
        <taxon>Metamonada</taxon>
        <taxon>Preaxostyla</taxon>
        <taxon>Paratrimastigidae</taxon>
        <taxon>Paratrimastix</taxon>
    </lineage>
</organism>
<dbReference type="PROSITE" id="PS51515">
    <property type="entry name" value="BIN3_SAM"/>
    <property type="match status" value="1"/>
</dbReference>
<dbReference type="SUPFAM" id="SSF53335">
    <property type="entry name" value="S-adenosyl-L-methionine-dependent methyltransferases"/>
    <property type="match status" value="1"/>
</dbReference>
<dbReference type="Pfam" id="PF06859">
    <property type="entry name" value="Bin3"/>
    <property type="match status" value="1"/>
</dbReference>
<dbReference type="CDD" id="cd02440">
    <property type="entry name" value="AdoMet_MTases"/>
    <property type="match status" value="1"/>
</dbReference>
<evidence type="ECO:0000313" key="9">
    <source>
        <dbReference type="EMBL" id="KAJ4460219.1"/>
    </source>
</evidence>
<comment type="caution">
    <text evidence="9">The sequence shown here is derived from an EMBL/GenBank/DDBJ whole genome shotgun (WGS) entry which is preliminary data.</text>
</comment>
<feature type="compositionally biased region" description="Basic and acidic residues" evidence="7">
    <location>
        <begin position="1"/>
        <end position="10"/>
    </location>
</feature>
<evidence type="ECO:0000313" key="10">
    <source>
        <dbReference type="Proteomes" id="UP001141327"/>
    </source>
</evidence>
<dbReference type="InterPro" id="IPR024160">
    <property type="entry name" value="BIN3_SAM-bd_dom"/>
</dbReference>
<protein>
    <recommendedName>
        <fullName evidence="6">RNA methyltransferase</fullName>
        <ecNumber evidence="6">2.1.1.-</ecNumber>
    </recommendedName>
</protein>
<evidence type="ECO:0000256" key="7">
    <source>
        <dbReference type="SAM" id="MobiDB-lite"/>
    </source>
</evidence>
<dbReference type="EC" id="2.1.1.-" evidence="6"/>
<feature type="compositionally biased region" description="Pro residues" evidence="7">
    <location>
        <begin position="459"/>
        <end position="471"/>
    </location>
</feature>
<dbReference type="InterPro" id="IPR029063">
    <property type="entry name" value="SAM-dependent_MTases_sf"/>
</dbReference>
<proteinExistence type="inferred from homology"/>
<dbReference type="Proteomes" id="UP001141327">
    <property type="component" value="Unassembled WGS sequence"/>
</dbReference>
<feature type="compositionally biased region" description="Basic and acidic residues" evidence="7">
    <location>
        <begin position="22"/>
        <end position="39"/>
    </location>
</feature>
<feature type="compositionally biased region" description="Low complexity" evidence="7">
    <location>
        <begin position="203"/>
        <end position="229"/>
    </location>
</feature>
<feature type="region of interest" description="Disordered" evidence="7">
    <location>
        <begin position="443"/>
        <end position="523"/>
    </location>
</feature>
<feature type="domain" description="Bin3-type SAM" evidence="8">
    <location>
        <begin position="63"/>
        <end position="669"/>
    </location>
</feature>
<evidence type="ECO:0000256" key="5">
    <source>
        <dbReference type="PROSITE-ProRule" id="PRU00848"/>
    </source>
</evidence>
<feature type="region of interest" description="Disordered" evidence="7">
    <location>
        <begin position="154"/>
        <end position="360"/>
    </location>
</feature>
<evidence type="ECO:0000256" key="2">
    <source>
        <dbReference type="ARBA" id="ARBA00022603"/>
    </source>
</evidence>
<accession>A0ABQ8US94</accession>
<dbReference type="SUPFAM" id="SSF50353">
    <property type="entry name" value="Cytokine"/>
    <property type="match status" value="1"/>
</dbReference>
<feature type="compositionally biased region" description="Pro residues" evidence="7">
    <location>
        <begin position="239"/>
        <end position="287"/>
    </location>
</feature>
<reference evidence="9" key="1">
    <citation type="journal article" date="2022" name="bioRxiv">
        <title>Genomics of Preaxostyla Flagellates Illuminates Evolutionary Transitions and the Path Towards Mitochondrial Loss.</title>
        <authorList>
            <person name="Novak L.V.F."/>
            <person name="Treitli S.C."/>
            <person name="Pyrih J."/>
            <person name="Halakuc P."/>
            <person name="Pipaliya S.V."/>
            <person name="Vacek V."/>
            <person name="Brzon O."/>
            <person name="Soukal P."/>
            <person name="Eme L."/>
            <person name="Dacks J.B."/>
            <person name="Karnkowska A."/>
            <person name="Elias M."/>
            <person name="Hampl V."/>
        </authorList>
    </citation>
    <scope>NUCLEOTIDE SEQUENCE</scope>
    <source>
        <strain evidence="9">RCP-MX</strain>
    </source>
</reference>
<dbReference type="PANTHER" id="PTHR12315">
    <property type="entry name" value="BICOID-INTERACTING PROTEIN RELATED"/>
    <property type="match status" value="1"/>
</dbReference>
<gene>
    <name evidence="9" type="ORF">PAPYR_3608</name>
</gene>
<feature type="compositionally biased region" description="Low complexity" evidence="7">
    <location>
        <begin position="511"/>
        <end position="523"/>
    </location>
</feature>
<dbReference type="InterPro" id="IPR010675">
    <property type="entry name" value="Bin3_C"/>
</dbReference>
<dbReference type="EMBL" id="JAPMOS010000014">
    <property type="protein sequence ID" value="KAJ4460219.1"/>
    <property type="molecule type" value="Genomic_DNA"/>
</dbReference>
<keyword evidence="4 5" id="KW-0949">S-adenosyl-L-methionine</keyword>
<name>A0ABQ8US94_9EUKA</name>
<dbReference type="InterPro" id="IPR039772">
    <property type="entry name" value="Bin3-like"/>
</dbReference>
<feature type="compositionally biased region" description="Low complexity" evidence="7">
    <location>
        <begin position="477"/>
        <end position="503"/>
    </location>
</feature>
<evidence type="ECO:0000256" key="4">
    <source>
        <dbReference type="ARBA" id="ARBA00022691"/>
    </source>
</evidence>
<dbReference type="PANTHER" id="PTHR12315:SF0">
    <property type="entry name" value="7SK SNRNA METHYLPHOSPHATE CAPPING ENZYME"/>
    <property type="match status" value="1"/>
</dbReference>
<comment type="similarity">
    <text evidence="1 6">Belongs to the methyltransferase superfamily.</text>
</comment>
<feature type="compositionally biased region" description="Pro residues" evidence="7">
    <location>
        <begin position="176"/>
        <end position="192"/>
    </location>
</feature>
<sequence>MKRNQIERKPPPRKPAAANSGRPRDAPHQAMRNERKKEKKERTIYVFGNYDRYYSYRCPSDDDPRIPLLRPEWFTGKDVLDIGCNTGRVTIPIAYYHHVRTMVGTDIDSGLISRAYKLLRWWIRDPLPVPKYFLKGADGMPVAPNPVPCVIVPGSAARPKPSPPHTKGTPSTGTPPSGPAPLPVPSATPPFPISNGHSVPSITPEARALAAAPTPAAATPAASTGPSEALQPALAPTSTPVPAPLAPAEAAPPPAPAEVPPPHPLHPAPLPSATPPVPGLFALPPPPPRKRAPAPEPSDEDGEGSDKERSEKKKRARSGAAASSEDDEGEDEDDEDASHASMSEEEEGDEGGAGPVGDDESVVSQEGVVFQPFPAALGPPLPASFPRALVPGLWPKNMFFALQDPTRNPILGTPRLGPAASPALFAPPGTPTDRATARMDLVISPSPQPPISMRAHPAGPQPQNPAAPPPAGSVDHPVTQPATAPAPATGAPSAMGVGAGTPAASPPVTPAPTATSTGGAAPVPTARAAVGPLRTAPDGARGFFPYGLPSIFSHPAGHYDTVMCLSVTKWVHLNYGDEGVKALFRRVDEVLKPGGIFILEPQPWRSYKRKCRLTPALRATHAAIRLFPETFIAYLRDAHHFEILESIHPERAQSKGFKRPIYIFRKDWRDPDFQEPPARAGKGIFRFLRRPVYIRSISTGQNLRIRRSGVVDGMGGWGRASIFEILPSGQPGVYYLTNANGFYLRMTPDGTLDGRGRGGSLSRFRLIPQGGNLVSFESTRIEGAHVGVLPSGEAKNGMRTGLGRHGQFRLIPR</sequence>
<dbReference type="Gene3D" id="2.80.10.50">
    <property type="match status" value="1"/>
</dbReference>